<keyword evidence="3" id="KW-1185">Reference proteome</keyword>
<feature type="domain" description="DUF3991" evidence="1">
    <location>
        <begin position="120"/>
        <end position="176"/>
    </location>
</feature>
<evidence type="ECO:0000313" key="3">
    <source>
        <dbReference type="Proteomes" id="UP000825100"/>
    </source>
</evidence>
<dbReference type="Gene3D" id="3.40.1360.10">
    <property type="match status" value="1"/>
</dbReference>
<organism evidence="2 3">
    <name type="scientific">Latilactobacillus curvatus</name>
    <name type="common">Lactobacillus curvatus</name>
    <dbReference type="NCBI Taxonomy" id="28038"/>
    <lineage>
        <taxon>Bacteria</taxon>
        <taxon>Bacillati</taxon>
        <taxon>Bacillota</taxon>
        <taxon>Bacilli</taxon>
        <taxon>Lactobacillales</taxon>
        <taxon>Lactobacillaceae</taxon>
        <taxon>Latilactobacillus</taxon>
    </lineage>
</organism>
<reference evidence="2 3" key="1">
    <citation type="submission" date="2021-05" db="EMBL/GenBank/DDBJ databases">
        <title>Complete Genome Sequence of Latilactobacillus sp. Strain WDN19, a High D-Aspartate-producing Lactic Acid Bacterium Isolated from a Japanese Pickle.</title>
        <authorList>
            <person name="Kajitani K."/>
            <person name="Takahashi S."/>
        </authorList>
    </citation>
    <scope>NUCLEOTIDE SEQUENCE [LARGE SCALE GENOMIC DNA]</scope>
    <source>
        <strain evidence="2 3">WDN19</strain>
        <plasmid evidence="2 3">WDN19_con2</plasmid>
    </source>
</reference>
<dbReference type="SUPFAM" id="SSF57783">
    <property type="entry name" value="Zinc beta-ribbon"/>
    <property type="match status" value="1"/>
</dbReference>
<dbReference type="RefSeq" id="WP_221276799.1">
    <property type="nucleotide sequence ID" value="NZ_AP024686.1"/>
</dbReference>
<evidence type="ECO:0000313" key="2">
    <source>
        <dbReference type="EMBL" id="BCX31490.1"/>
    </source>
</evidence>
<proteinExistence type="predicted"/>
<geneLocation type="plasmid" evidence="2 3">
    <name>WDN19_con2</name>
</geneLocation>
<dbReference type="InterPro" id="IPR025054">
    <property type="entry name" value="DUF3991"/>
</dbReference>
<dbReference type="Proteomes" id="UP000825100">
    <property type="component" value="Plasmid WDN19_con2"/>
</dbReference>
<accession>A0ABN6GKU3</accession>
<protein>
    <recommendedName>
        <fullName evidence="1">DUF3991 domain-containing protein</fullName>
    </recommendedName>
</protein>
<name>A0ABN6GKU3_LATCU</name>
<evidence type="ECO:0000259" key="1">
    <source>
        <dbReference type="Pfam" id="PF13154"/>
    </source>
</evidence>
<keyword evidence="2" id="KW-0614">Plasmid</keyword>
<gene>
    <name evidence="2" type="ORF">LTWDN19_20570</name>
</gene>
<dbReference type="InterPro" id="IPR036977">
    <property type="entry name" value="DNA_primase_Znf_CHC2"/>
</dbReference>
<dbReference type="EMBL" id="AP024686">
    <property type="protein sequence ID" value="BCX31490.1"/>
    <property type="molecule type" value="Genomic_DNA"/>
</dbReference>
<sequence>MKVFTDEQIQKAAEVDIVDFCAQNNLPLVSNGNRYFRHAEHDSLVVDRKRNSFYWNSEQKSGGPINFVQDVVLNKKDFKQAVNLLLDEDSKYLKQPDVKYVNEPYEYQNKEVPGLIHVRKYLHEQRGISNRTIRELSAAGVLVEDKFHNAVFKWFDQDHHIVGASEQGTTIDHEKYGKRGTRKMIQKNSTTNFGVSHTIGKPKNLKFFESSIDLMSYRDLHPKLKDTQLISMEGLKQNTVYHYLLQNITQQKQAPDSVSICVDNDEAGHNFYDKISKLEFVCQYDNRDITFKDELCQQADCKDYNDQLKQHNQQMTLQQGLKQQNIER</sequence>
<dbReference type="Pfam" id="PF13154">
    <property type="entry name" value="DUF3991"/>
    <property type="match status" value="1"/>
</dbReference>
<dbReference type="Pfam" id="PF13155">
    <property type="entry name" value="Toprim_2"/>
    <property type="match status" value="1"/>
</dbReference>
<dbReference type="Gene3D" id="3.90.580.10">
    <property type="entry name" value="Zinc finger, CHC2-type domain"/>
    <property type="match status" value="1"/>
</dbReference>